<evidence type="ECO:0000256" key="1">
    <source>
        <dbReference type="ARBA" id="ARBA00022741"/>
    </source>
</evidence>
<protein>
    <submittedName>
        <fullName evidence="5">Stage III sporulation protein AA</fullName>
    </submittedName>
</protein>
<name>A0A4R5KUN6_9BACL</name>
<dbReference type="SMART" id="SM00382">
    <property type="entry name" value="AAA"/>
    <property type="match status" value="1"/>
</dbReference>
<dbReference type="Gene3D" id="3.40.50.300">
    <property type="entry name" value="P-loop containing nucleotide triphosphate hydrolases"/>
    <property type="match status" value="1"/>
</dbReference>
<dbReference type="EMBL" id="SMRT01000002">
    <property type="protein sequence ID" value="TDF99232.1"/>
    <property type="molecule type" value="Genomic_DNA"/>
</dbReference>
<dbReference type="RefSeq" id="WP_133225770.1">
    <property type="nucleotide sequence ID" value="NZ_SMRT01000002.1"/>
</dbReference>
<dbReference type="Proteomes" id="UP000295636">
    <property type="component" value="Unassembled WGS sequence"/>
</dbReference>
<dbReference type="Pfam" id="PF19568">
    <property type="entry name" value="Spore_III_AA"/>
    <property type="match status" value="1"/>
</dbReference>
<evidence type="ECO:0000259" key="4">
    <source>
        <dbReference type="SMART" id="SM00382"/>
    </source>
</evidence>
<dbReference type="InterPro" id="IPR014217">
    <property type="entry name" value="Spore_III_AA"/>
</dbReference>
<sequence length="370" mass="40373">MESLLRLFSAPLRQKLATLPNQILQEMQEIRIREQRPLEIGWGRQYGFVSDQSGLCDHPASAYKPTREDCASLLETLTLHSLYTFEEELRRGYITVEGGHRVGLSGRAVLEHGKVKLLKDIAGFNIRIAKERKGAAAKVLPYLLDMKQGAASLHHTLVVSPPLQGKTTLIRDLARIVSSGPADSGGRCLERGYKVGIVDERSEIAACVKGVPRFELGPRTDVLDACPKAEGMMMLIRSMSPEILIVDEIGRAEDAAAIHEAVHAGIRVIATAHGLNHDDVKQRPVLRELLAERVFNRIVVLSQRGGAGTLEGVYDALGKRVMLPAEPVLSAAGQAAWREERGSPSSHIIDWTGNPALYQGRPSAPGRGTS</sequence>
<reference evidence="5 6" key="1">
    <citation type="submission" date="2019-03" db="EMBL/GenBank/DDBJ databases">
        <title>This is whole genome sequence of Paenibacillus sp MS74 strain.</title>
        <authorList>
            <person name="Trinh H.N."/>
        </authorList>
    </citation>
    <scope>NUCLEOTIDE SEQUENCE [LARGE SCALE GENOMIC DNA]</scope>
    <source>
        <strain evidence="5 6">MS74</strain>
    </source>
</reference>
<organism evidence="5 6">
    <name type="scientific">Paenibacillus piri</name>
    <dbReference type="NCBI Taxonomy" id="2547395"/>
    <lineage>
        <taxon>Bacteria</taxon>
        <taxon>Bacillati</taxon>
        <taxon>Bacillota</taxon>
        <taxon>Bacilli</taxon>
        <taxon>Bacillales</taxon>
        <taxon>Paenibacillaceae</taxon>
        <taxon>Paenibacillus</taxon>
    </lineage>
</organism>
<feature type="region of interest" description="Disordered" evidence="3">
    <location>
        <begin position="341"/>
        <end position="370"/>
    </location>
</feature>
<comment type="caution">
    <text evidence="5">The sequence shown here is derived from an EMBL/GenBank/DDBJ whole genome shotgun (WGS) entry which is preliminary data.</text>
</comment>
<keyword evidence="2" id="KW-0067">ATP-binding</keyword>
<proteinExistence type="predicted"/>
<evidence type="ECO:0000256" key="3">
    <source>
        <dbReference type="SAM" id="MobiDB-lite"/>
    </source>
</evidence>
<dbReference type="PANTHER" id="PTHR20953">
    <property type="entry name" value="KINASE-RELATED"/>
    <property type="match status" value="1"/>
</dbReference>
<dbReference type="AlphaFoldDB" id="A0A4R5KUN6"/>
<dbReference type="SUPFAM" id="SSF52540">
    <property type="entry name" value="P-loop containing nucleoside triphosphate hydrolases"/>
    <property type="match status" value="1"/>
</dbReference>
<keyword evidence="1" id="KW-0547">Nucleotide-binding</keyword>
<accession>A0A4R5KUN6</accession>
<dbReference type="PANTHER" id="PTHR20953:SF3">
    <property type="entry name" value="P-LOOP CONTAINING NUCLEOSIDE TRIPHOSPHATE HYDROLASES SUPERFAMILY PROTEIN"/>
    <property type="match status" value="1"/>
</dbReference>
<dbReference type="InterPro" id="IPR003593">
    <property type="entry name" value="AAA+_ATPase"/>
</dbReference>
<dbReference type="InterPro" id="IPR045735">
    <property type="entry name" value="Spore_III_AA_AAA+_ATPase"/>
</dbReference>
<feature type="domain" description="AAA+ ATPase" evidence="4">
    <location>
        <begin position="152"/>
        <end position="305"/>
    </location>
</feature>
<dbReference type="InterPro" id="IPR027417">
    <property type="entry name" value="P-loop_NTPase"/>
</dbReference>
<evidence type="ECO:0000256" key="2">
    <source>
        <dbReference type="ARBA" id="ARBA00022840"/>
    </source>
</evidence>
<keyword evidence="6" id="KW-1185">Reference proteome</keyword>
<dbReference type="NCBIfam" id="TIGR02858">
    <property type="entry name" value="spore_III_AA"/>
    <property type="match status" value="1"/>
</dbReference>
<dbReference type="OrthoDB" id="9768243at2"/>
<dbReference type="GO" id="GO:0005524">
    <property type="term" value="F:ATP binding"/>
    <property type="evidence" value="ECO:0007669"/>
    <property type="project" value="UniProtKB-KW"/>
</dbReference>
<evidence type="ECO:0000313" key="6">
    <source>
        <dbReference type="Proteomes" id="UP000295636"/>
    </source>
</evidence>
<gene>
    <name evidence="5" type="primary">spoIIIAA</name>
    <name evidence="5" type="ORF">E1757_05045</name>
</gene>
<evidence type="ECO:0000313" key="5">
    <source>
        <dbReference type="EMBL" id="TDF99232.1"/>
    </source>
</evidence>